<name>A0AAP2DYT9_9BACT</name>
<sequence>MLTIDPKEISLTQMQHYLQSAVTPRPIAFASTVDKEGRINLSPFSFFNVFGTNPPLLVFSPSRRVRDNSTKHTLENVLEVQQVVINIVNYAMVQQASLASTEYAKGVNEFIKAGFTEAPSVKVAPPRVAEAPVAMECQVLQVVPTGNEGGAGNLILCEVIYMHIREEILDADGRIDPFKLDAVARLGGDWYCRVQGDSIFKVPKPVDRLGIGVDAIPPMIRYSHFLTGNDLGLLGNIEKLPDATECQQYRLRAGIHQVLQKGTNAAHQHAHLLLTHGKVQEAWMMLLLAHHG</sequence>
<dbReference type="PANTHER" id="PTHR33798:SF5">
    <property type="entry name" value="FLAVIN REDUCTASE LIKE DOMAIN-CONTAINING PROTEIN"/>
    <property type="match status" value="1"/>
</dbReference>
<dbReference type="Gene3D" id="2.30.110.10">
    <property type="entry name" value="Electron Transport, Fmn-binding Protein, Chain A"/>
    <property type="match status" value="1"/>
</dbReference>
<protein>
    <submittedName>
        <fullName evidence="6">Flavin reductase family protein</fullName>
    </submittedName>
</protein>
<accession>A0AAP2DYT9</accession>
<comment type="similarity">
    <text evidence="4">Belongs to the flavoredoxin family.</text>
</comment>
<comment type="caution">
    <text evidence="6">The sequence shown here is derived from an EMBL/GenBank/DDBJ whole genome shotgun (WGS) entry which is preliminary data.</text>
</comment>
<proteinExistence type="inferred from homology"/>
<dbReference type="InterPro" id="IPR012349">
    <property type="entry name" value="Split_barrel_FMN-bd"/>
</dbReference>
<comment type="cofactor">
    <cofactor evidence="1">
        <name>FMN</name>
        <dbReference type="ChEBI" id="CHEBI:58210"/>
    </cofactor>
</comment>
<dbReference type="RefSeq" id="WP_254084317.1">
    <property type="nucleotide sequence ID" value="NZ_JAHESE010000008.1"/>
</dbReference>
<keyword evidence="3" id="KW-0288">FMN</keyword>
<dbReference type="SUPFAM" id="SSF50475">
    <property type="entry name" value="FMN-binding split barrel"/>
    <property type="match status" value="1"/>
</dbReference>
<keyword evidence="7" id="KW-1185">Reference proteome</keyword>
<dbReference type="PANTHER" id="PTHR33798">
    <property type="entry name" value="FLAVOPROTEIN OXYGENASE"/>
    <property type="match status" value="1"/>
</dbReference>
<organism evidence="6 7">
    <name type="scientific">Dawidia cretensis</name>
    <dbReference type="NCBI Taxonomy" id="2782350"/>
    <lineage>
        <taxon>Bacteria</taxon>
        <taxon>Pseudomonadati</taxon>
        <taxon>Bacteroidota</taxon>
        <taxon>Cytophagia</taxon>
        <taxon>Cytophagales</taxon>
        <taxon>Chryseotaleaceae</taxon>
        <taxon>Dawidia</taxon>
    </lineage>
</organism>
<dbReference type="AlphaFoldDB" id="A0AAP2DYT9"/>
<reference evidence="6 7" key="1">
    <citation type="submission" date="2021-05" db="EMBL/GenBank/DDBJ databases">
        <title>A Polyphasic approach of four new species of the genus Ohtaekwangia: Ohtaekwangia histidinii sp. nov., Ohtaekwangia cretensis sp. nov., Ohtaekwangia indiensis sp. nov., Ohtaekwangia reichenbachii sp. nov. from diverse environment.</title>
        <authorList>
            <person name="Octaviana S."/>
        </authorList>
    </citation>
    <scope>NUCLEOTIDE SEQUENCE [LARGE SCALE GENOMIC DNA]</scope>
    <source>
        <strain evidence="6 7">PWU5</strain>
    </source>
</reference>
<feature type="domain" description="Flavin reductase like" evidence="5">
    <location>
        <begin position="20"/>
        <end position="178"/>
    </location>
</feature>
<dbReference type="Proteomes" id="UP001319080">
    <property type="component" value="Unassembled WGS sequence"/>
</dbReference>
<dbReference type="Pfam" id="PF01613">
    <property type="entry name" value="Flavin_Reduct"/>
    <property type="match status" value="1"/>
</dbReference>
<dbReference type="SMART" id="SM00903">
    <property type="entry name" value="Flavin_Reduct"/>
    <property type="match status" value="1"/>
</dbReference>
<evidence type="ECO:0000256" key="1">
    <source>
        <dbReference type="ARBA" id="ARBA00001917"/>
    </source>
</evidence>
<gene>
    <name evidence="6" type="ORF">KK062_10835</name>
</gene>
<dbReference type="InterPro" id="IPR002563">
    <property type="entry name" value="Flavin_Rdtase-like_dom"/>
</dbReference>
<evidence type="ECO:0000259" key="5">
    <source>
        <dbReference type="SMART" id="SM00903"/>
    </source>
</evidence>
<dbReference type="GO" id="GO:0016646">
    <property type="term" value="F:oxidoreductase activity, acting on the CH-NH group of donors, NAD or NADP as acceptor"/>
    <property type="evidence" value="ECO:0007669"/>
    <property type="project" value="UniProtKB-ARBA"/>
</dbReference>
<keyword evidence="2" id="KW-0285">Flavoprotein</keyword>
<dbReference type="EMBL" id="JAHESE010000008">
    <property type="protein sequence ID" value="MBT1708723.1"/>
    <property type="molecule type" value="Genomic_DNA"/>
</dbReference>
<evidence type="ECO:0000256" key="2">
    <source>
        <dbReference type="ARBA" id="ARBA00022630"/>
    </source>
</evidence>
<evidence type="ECO:0000313" key="6">
    <source>
        <dbReference type="EMBL" id="MBT1708723.1"/>
    </source>
</evidence>
<evidence type="ECO:0000256" key="4">
    <source>
        <dbReference type="ARBA" id="ARBA00038054"/>
    </source>
</evidence>
<evidence type="ECO:0000313" key="7">
    <source>
        <dbReference type="Proteomes" id="UP001319080"/>
    </source>
</evidence>
<dbReference type="GO" id="GO:0010181">
    <property type="term" value="F:FMN binding"/>
    <property type="evidence" value="ECO:0007669"/>
    <property type="project" value="InterPro"/>
</dbReference>
<evidence type="ECO:0000256" key="3">
    <source>
        <dbReference type="ARBA" id="ARBA00022643"/>
    </source>
</evidence>